<reference evidence="5 6" key="1">
    <citation type="submission" date="2018-04" db="EMBL/GenBank/DDBJ databases">
        <title>Sphingobacterium cortibacter sp. nov.</title>
        <authorList>
            <person name="Li Y."/>
        </authorList>
    </citation>
    <scope>NUCLEOTIDE SEQUENCE [LARGE SCALE GENOMIC DNA]</scope>
    <source>
        <strain evidence="5 6">2c-3</strain>
    </source>
</reference>
<feature type="domain" description="Bacterial bifunctional deaminase-reductase C-terminal" evidence="4">
    <location>
        <begin position="4"/>
        <end position="206"/>
    </location>
</feature>
<evidence type="ECO:0000256" key="1">
    <source>
        <dbReference type="ARBA" id="ARBA00005104"/>
    </source>
</evidence>
<dbReference type="EMBL" id="QDKG01000001">
    <property type="protein sequence ID" value="PVH27063.1"/>
    <property type="molecule type" value="Genomic_DNA"/>
</dbReference>
<dbReference type="PANTHER" id="PTHR38011:SF7">
    <property type="entry name" value="2,5-DIAMINO-6-RIBOSYLAMINO-4(3H)-PYRIMIDINONE 5'-PHOSPHATE REDUCTASE"/>
    <property type="match status" value="1"/>
</dbReference>
<proteinExistence type="predicted"/>
<keyword evidence="2" id="KW-0521">NADP</keyword>
<sequence length="237" mass="26594">MNKKITCHMISSVDGRLSTDRYTPLRGDAPASFSNDLYLKKNLEQNADAWIVGRVSVQELAYPDLLDFSAEPTTKNFETFVADRKTKKAVVVFDSKGIIDFTSNTIMEDEIIVVLGHNVSDKYLSYLKERNISYLFAGKDGYDLHQAIKILNEYFSLYTFTLVGGATINGAFLKAGLIDELLLQLYPGIDGLSKISSIFETNGTEDEKPASGQSLELIDVEKEEFGILYLRYKFHKG</sequence>
<evidence type="ECO:0000313" key="6">
    <source>
        <dbReference type="Proteomes" id="UP000245627"/>
    </source>
</evidence>
<name>A0A2T8HNS6_9SPHI</name>
<keyword evidence="3" id="KW-0560">Oxidoreductase</keyword>
<comment type="pathway">
    <text evidence="1">Cofactor biosynthesis; riboflavin biosynthesis.</text>
</comment>
<comment type="caution">
    <text evidence="5">The sequence shown here is derived from an EMBL/GenBank/DDBJ whole genome shotgun (WGS) entry which is preliminary data.</text>
</comment>
<dbReference type="InterPro" id="IPR024072">
    <property type="entry name" value="DHFR-like_dom_sf"/>
</dbReference>
<evidence type="ECO:0000256" key="3">
    <source>
        <dbReference type="ARBA" id="ARBA00023002"/>
    </source>
</evidence>
<accession>A0A2T8HNS6</accession>
<evidence type="ECO:0000313" key="5">
    <source>
        <dbReference type="EMBL" id="PVH27063.1"/>
    </source>
</evidence>
<dbReference type="InterPro" id="IPR002734">
    <property type="entry name" value="RibDG_C"/>
</dbReference>
<dbReference type="InterPro" id="IPR050765">
    <property type="entry name" value="Riboflavin_Biosynth_HTPR"/>
</dbReference>
<dbReference type="RefSeq" id="WP_116774918.1">
    <property type="nucleotide sequence ID" value="NZ_QDKG01000001.1"/>
</dbReference>
<dbReference type="PANTHER" id="PTHR38011">
    <property type="entry name" value="DIHYDROFOLATE REDUCTASE FAMILY PROTEIN (AFU_ORTHOLOGUE AFUA_8G06820)"/>
    <property type="match status" value="1"/>
</dbReference>
<dbReference type="GO" id="GO:0009231">
    <property type="term" value="P:riboflavin biosynthetic process"/>
    <property type="evidence" value="ECO:0007669"/>
    <property type="project" value="InterPro"/>
</dbReference>
<protein>
    <recommendedName>
        <fullName evidence="4">Bacterial bifunctional deaminase-reductase C-terminal domain-containing protein</fullName>
    </recommendedName>
</protein>
<keyword evidence="6" id="KW-1185">Reference proteome</keyword>
<dbReference type="Pfam" id="PF01872">
    <property type="entry name" value="RibD_C"/>
    <property type="match status" value="1"/>
</dbReference>
<gene>
    <name evidence="5" type="ORF">DC487_05555</name>
</gene>
<dbReference type="OrthoDB" id="9800865at2"/>
<dbReference type="SUPFAM" id="SSF53597">
    <property type="entry name" value="Dihydrofolate reductase-like"/>
    <property type="match status" value="1"/>
</dbReference>
<dbReference type="Proteomes" id="UP000245627">
    <property type="component" value="Unassembled WGS sequence"/>
</dbReference>
<dbReference type="AlphaFoldDB" id="A0A2T8HNS6"/>
<evidence type="ECO:0000259" key="4">
    <source>
        <dbReference type="Pfam" id="PF01872"/>
    </source>
</evidence>
<dbReference type="Gene3D" id="3.40.430.10">
    <property type="entry name" value="Dihydrofolate Reductase, subunit A"/>
    <property type="match status" value="1"/>
</dbReference>
<dbReference type="GO" id="GO:0008703">
    <property type="term" value="F:5-amino-6-(5-phosphoribosylamino)uracil reductase activity"/>
    <property type="evidence" value="ECO:0007669"/>
    <property type="project" value="InterPro"/>
</dbReference>
<evidence type="ECO:0000256" key="2">
    <source>
        <dbReference type="ARBA" id="ARBA00022857"/>
    </source>
</evidence>
<organism evidence="5 6">
    <name type="scientific">Sphingobacterium corticibacter</name>
    <dbReference type="NCBI Taxonomy" id="2171749"/>
    <lineage>
        <taxon>Bacteria</taxon>
        <taxon>Pseudomonadati</taxon>
        <taxon>Bacteroidota</taxon>
        <taxon>Sphingobacteriia</taxon>
        <taxon>Sphingobacteriales</taxon>
        <taxon>Sphingobacteriaceae</taxon>
        <taxon>Sphingobacterium</taxon>
    </lineage>
</organism>